<protein>
    <submittedName>
        <fullName evidence="1">Uncharacterized protein</fullName>
    </submittedName>
</protein>
<reference evidence="1" key="1">
    <citation type="journal article" date="2014" name="Front. Microbiol.">
        <title>High frequency of phylogenetically diverse reductive dehalogenase-homologous genes in deep subseafloor sedimentary metagenomes.</title>
        <authorList>
            <person name="Kawai M."/>
            <person name="Futagami T."/>
            <person name="Toyoda A."/>
            <person name="Takaki Y."/>
            <person name="Nishi S."/>
            <person name="Hori S."/>
            <person name="Arai W."/>
            <person name="Tsubouchi T."/>
            <person name="Morono Y."/>
            <person name="Uchiyama I."/>
            <person name="Ito T."/>
            <person name="Fujiyama A."/>
            <person name="Inagaki F."/>
            <person name="Takami H."/>
        </authorList>
    </citation>
    <scope>NUCLEOTIDE SEQUENCE</scope>
    <source>
        <strain evidence="1">Expedition CK06-06</strain>
    </source>
</reference>
<sequence length="234" mass="26733">TMVFSSVSPHLIVMTVDSAVTLDFEDSHEYTTGRKSYFFLGVGCVTTWGARDHNRIGDFLDRQKISPDSHSVDALADLVKQYLIEEYRPHELNLNDVGYHVAGFDREGRARLYHVFWGFDRPRPPKQVCQEYKKYDHSPSSKEIIFLYNGRNDLAEVVVHTLLAQIKMGNITRFDLKTPVGLACFGDFVARFAAELTPEVGPPFLTYLISPHNEAMRIKNDTFCPISHDEVFQN</sequence>
<dbReference type="EMBL" id="BARV01034808">
    <property type="protein sequence ID" value="GAI50817.1"/>
    <property type="molecule type" value="Genomic_DNA"/>
</dbReference>
<feature type="non-terminal residue" evidence="1">
    <location>
        <position position="1"/>
    </location>
</feature>
<organism evidence="1">
    <name type="scientific">marine sediment metagenome</name>
    <dbReference type="NCBI Taxonomy" id="412755"/>
    <lineage>
        <taxon>unclassified sequences</taxon>
        <taxon>metagenomes</taxon>
        <taxon>ecological metagenomes</taxon>
    </lineage>
</organism>
<evidence type="ECO:0000313" key="1">
    <source>
        <dbReference type="EMBL" id="GAI50817.1"/>
    </source>
</evidence>
<proteinExistence type="predicted"/>
<name>X1P3C0_9ZZZZ</name>
<dbReference type="AlphaFoldDB" id="X1P3C0"/>
<gene>
    <name evidence="1" type="ORF">S06H3_54433</name>
</gene>
<accession>X1P3C0</accession>
<comment type="caution">
    <text evidence="1">The sequence shown here is derived from an EMBL/GenBank/DDBJ whole genome shotgun (WGS) entry which is preliminary data.</text>
</comment>